<comment type="caution">
    <text evidence="7">The sequence shown here is derived from an EMBL/GenBank/DDBJ whole genome shotgun (WGS) entry which is preliminary data.</text>
</comment>
<dbReference type="PANTHER" id="PTHR11850">
    <property type="entry name" value="HOMEOBOX PROTEIN TRANSCRIPTION FACTORS"/>
    <property type="match status" value="1"/>
</dbReference>
<reference evidence="7 8" key="1">
    <citation type="submission" date="2019-11" db="EMBL/GenBank/DDBJ databases">
        <title>Venturia inaequalis Genome Resource.</title>
        <authorList>
            <person name="Lichtner F.J."/>
        </authorList>
    </citation>
    <scope>NUCLEOTIDE SEQUENCE [LARGE SCALE GENOMIC DNA]</scope>
    <source>
        <strain evidence="7">Bline_iso_100314</strain>
    </source>
</reference>
<feature type="compositionally biased region" description="Polar residues" evidence="5">
    <location>
        <begin position="238"/>
        <end position="249"/>
    </location>
</feature>
<protein>
    <recommendedName>
        <fullName evidence="6">Homeobox domain-containing protein</fullName>
    </recommendedName>
</protein>
<feature type="compositionally biased region" description="Basic and acidic residues" evidence="5">
    <location>
        <begin position="173"/>
        <end position="183"/>
    </location>
</feature>
<dbReference type="GO" id="GO:0006355">
    <property type="term" value="P:regulation of DNA-templated transcription"/>
    <property type="evidence" value="ECO:0007669"/>
    <property type="project" value="InterPro"/>
</dbReference>
<keyword evidence="2 4" id="KW-0371">Homeobox</keyword>
<feature type="compositionally biased region" description="Polar residues" evidence="5">
    <location>
        <begin position="148"/>
        <end position="162"/>
    </location>
</feature>
<feature type="compositionally biased region" description="Polar residues" evidence="5">
    <location>
        <begin position="123"/>
        <end position="133"/>
    </location>
</feature>
<organism evidence="7 8">
    <name type="scientific">Venturia inaequalis</name>
    <name type="common">Apple scab fungus</name>
    <dbReference type="NCBI Taxonomy" id="5025"/>
    <lineage>
        <taxon>Eukaryota</taxon>
        <taxon>Fungi</taxon>
        <taxon>Dikarya</taxon>
        <taxon>Ascomycota</taxon>
        <taxon>Pezizomycotina</taxon>
        <taxon>Dothideomycetes</taxon>
        <taxon>Pleosporomycetidae</taxon>
        <taxon>Venturiales</taxon>
        <taxon>Venturiaceae</taxon>
        <taxon>Venturia</taxon>
    </lineage>
</organism>
<accession>A0A8H3U654</accession>
<dbReference type="Gene3D" id="1.10.10.60">
    <property type="entry name" value="Homeodomain-like"/>
    <property type="match status" value="1"/>
</dbReference>
<feature type="compositionally biased region" description="Low complexity" evidence="5">
    <location>
        <begin position="224"/>
        <end position="237"/>
    </location>
</feature>
<evidence type="ECO:0000313" key="8">
    <source>
        <dbReference type="Proteomes" id="UP000433883"/>
    </source>
</evidence>
<feature type="domain" description="Homeobox" evidence="6">
    <location>
        <begin position="402"/>
        <end position="465"/>
    </location>
</feature>
<name>A0A8H3U654_VENIN</name>
<dbReference type="GO" id="GO:0005634">
    <property type="term" value="C:nucleus"/>
    <property type="evidence" value="ECO:0007669"/>
    <property type="project" value="UniProtKB-SubCell"/>
</dbReference>
<evidence type="ECO:0000256" key="1">
    <source>
        <dbReference type="ARBA" id="ARBA00023125"/>
    </source>
</evidence>
<dbReference type="GO" id="GO:0003677">
    <property type="term" value="F:DNA binding"/>
    <property type="evidence" value="ECO:0007669"/>
    <property type="project" value="UniProtKB-UniRule"/>
</dbReference>
<comment type="subcellular location">
    <subcellularLocation>
        <location evidence="4">Nucleus</location>
    </subcellularLocation>
</comment>
<dbReference type="EMBL" id="WNWQ01000812">
    <property type="protein sequence ID" value="KAE9963603.1"/>
    <property type="molecule type" value="Genomic_DNA"/>
</dbReference>
<evidence type="ECO:0000256" key="3">
    <source>
        <dbReference type="ARBA" id="ARBA00023242"/>
    </source>
</evidence>
<feature type="compositionally biased region" description="Low complexity" evidence="5">
    <location>
        <begin position="319"/>
        <end position="332"/>
    </location>
</feature>
<gene>
    <name evidence="7" type="ORF">BLS_009126</name>
</gene>
<dbReference type="AlphaFoldDB" id="A0A8H3U654"/>
<feature type="compositionally biased region" description="Polar residues" evidence="5">
    <location>
        <begin position="1"/>
        <end position="27"/>
    </location>
</feature>
<feature type="region of interest" description="Disordered" evidence="5">
    <location>
        <begin position="454"/>
        <end position="546"/>
    </location>
</feature>
<keyword evidence="3 4" id="KW-0539">Nucleus</keyword>
<feature type="compositionally biased region" description="Pro residues" evidence="5">
    <location>
        <begin position="533"/>
        <end position="546"/>
    </location>
</feature>
<evidence type="ECO:0000256" key="4">
    <source>
        <dbReference type="PROSITE-ProRule" id="PRU00108"/>
    </source>
</evidence>
<dbReference type="Proteomes" id="UP000433883">
    <property type="component" value="Unassembled WGS sequence"/>
</dbReference>
<feature type="region of interest" description="Disordered" evidence="5">
    <location>
        <begin position="1"/>
        <end position="385"/>
    </location>
</feature>
<dbReference type="CDD" id="cd00086">
    <property type="entry name" value="homeodomain"/>
    <property type="match status" value="1"/>
</dbReference>
<proteinExistence type="predicted"/>
<evidence type="ECO:0000256" key="5">
    <source>
        <dbReference type="SAM" id="MobiDB-lite"/>
    </source>
</evidence>
<feature type="compositionally biased region" description="Basic and acidic residues" evidence="5">
    <location>
        <begin position="464"/>
        <end position="485"/>
    </location>
</feature>
<dbReference type="SMART" id="SM00389">
    <property type="entry name" value="HOX"/>
    <property type="match status" value="1"/>
</dbReference>
<dbReference type="Pfam" id="PF05920">
    <property type="entry name" value="Homeobox_KN"/>
    <property type="match status" value="1"/>
</dbReference>
<evidence type="ECO:0000259" key="6">
    <source>
        <dbReference type="PROSITE" id="PS50071"/>
    </source>
</evidence>
<sequence>MAAPMSLQQQSRSHPFRSHSSYSNDIYTMSPPPSKGRNDSSMSPRIRRDDRLRSQRQFPVQQYDTDNPDPNAPLDDRNRNAPSSDRGFVEPARPQGRADRPAPMYPAHPVPQQLGPPSRSHEVSISNLVNAPTPSAFPPRAREMHRSPSPTDVRQNDGSSTRLPGIQQLMGNHPDDRLDDHRGGYPPAHAEPMGVPQFQTPQYHRPEQQDLPGLAPSNHHGRAAGHSAASSLSSMYSEPTSPQSYNGHSYSPPPPHQRYVPPHHAAHAIAQCYDPYPPAHREDPAQMYPNPRYPSAGQPPAAAYATSYQQPYPAPYPPQHQLSYQQPPQYQAPYPPPHHARPSMDIYGQMPRPPPPNQQPLPEYGLVPGAYPHGSSGHPQELRNDSVMGSAYSYGFPSHSYPLPRKRRGNLPKDATKVMKEWFGKHKDSPYPTEEQKQELVRLTRLNMSQVNNWFINARRRQPRREAESIIEEQRERGATEHSEDSFSNEATPYGHRTPPTQHQEGPPAFGYLPYRPRPQEDEDETIRRRGQHPPPPPPPPPPPAV</sequence>
<evidence type="ECO:0000313" key="7">
    <source>
        <dbReference type="EMBL" id="KAE9963603.1"/>
    </source>
</evidence>
<feature type="compositionally biased region" description="Low complexity" evidence="5">
    <location>
        <begin position="298"/>
        <end position="311"/>
    </location>
</feature>
<keyword evidence="1 4" id="KW-0238">DNA-binding</keyword>
<dbReference type="InterPro" id="IPR009057">
    <property type="entry name" value="Homeodomain-like_sf"/>
</dbReference>
<feature type="DNA-binding region" description="Homeobox" evidence="4">
    <location>
        <begin position="404"/>
        <end position="466"/>
    </location>
</feature>
<dbReference type="PROSITE" id="PS50071">
    <property type="entry name" value="HOMEOBOX_2"/>
    <property type="match status" value="1"/>
</dbReference>
<dbReference type="InterPro" id="IPR050224">
    <property type="entry name" value="TALE_homeobox"/>
</dbReference>
<evidence type="ECO:0000256" key="2">
    <source>
        <dbReference type="ARBA" id="ARBA00023155"/>
    </source>
</evidence>
<dbReference type="InterPro" id="IPR008422">
    <property type="entry name" value="KN_HD"/>
</dbReference>
<dbReference type="InterPro" id="IPR001356">
    <property type="entry name" value="HD"/>
</dbReference>
<dbReference type="SUPFAM" id="SSF46689">
    <property type="entry name" value="Homeodomain-like"/>
    <property type="match status" value="1"/>
</dbReference>